<reference evidence="2 3" key="1">
    <citation type="journal article" date="2015" name="Genome Announc.">
        <title>Expanding the biotechnology potential of lactobacilli through comparative genomics of 213 strains and associated genera.</title>
        <authorList>
            <person name="Sun Z."/>
            <person name="Harris H.M."/>
            <person name="McCann A."/>
            <person name="Guo C."/>
            <person name="Argimon S."/>
            <person name="Zhang W."/>
            <person name="Yang X."/>
            <person name="Jeffery I.B."/>
            <person name="Cooney J.C."/>
            <person name="Kagawa T.F."/>
            <person name="Liu W."/>
            <person name="Song Y."/>
            <person name="Salvetti E."/>
            <person name="Wrobel A."/>
            <person name="Rasinkangas P."/>
            <person name="Parkhill J."/>
            <person name="Rea M.C."/>
            <person name="O'Sullivan O."/>
            <person name="Ritari J."/>
            <person name="Douillard F.P."/>
            <person name="Paul Ross R."/>
            <person name="Yang R."/>
            <person name="Briner A.E."/>
            <person name="Felis G.E."/>
            <person name="de Vos W.M."/>
            <person name="Barrangou R."/>
            <person name="Klaenhammer T.R."/>
            <person name="Caufield P.W."/>
            <person name="Cui Y."/>
            <person name="Zhang H."/>
            <person name="O'Toole P.W."/>
        </authorList>
    </citation>
    <scope>NUCLEOTIDE SEQUENCE [LARGE SCALE GENOMIC DNA]</scope>
    <source>
        <strain evidence="2 3">DSM 20623</strain>
    </source>
</reference>
<name>A0A0R2HVB1_CARDV</name>
<dbReference type="RefSeq" id="WP_034573114.1">
    <property type="nucleotide sequence ID" value="NZ_JQBS01000024.1"/>
</dbReference>
<keyword evidence="3" id="KW-1185">Reference proteome</keyword>
<organism evidence="2 3">
    <name type="scientific">Carnobacterium divergens DSM 20623</name>
    <dbReference type="NCBI Taxonomy" id="1449336"/>
    <lineage>
        <taxon>Bacteria</taxon>
        <taxon>Bacillati</taxon>
        <taxon>Bacillota</taxon>
        <taxon>Bacilli</taxon>
        <taxon>Lactobacillales</taxon>
        <taxon>Carnobacteriaceae</taxon>
        <taxon>Carnobacterium</taxon>
    </lineage>
</organism>
<evidence type="ECO:0000256" key="1">
    <source>
        <dbReference type="SAM" id="Phobius"/>
    </source>
</evidence>
<gene>
    <name evidence="2" type="ORF">IV74_GL000855</name>
</gene>
<comment type="caution">
    <text evidence="2">The sequence shown here is derived from an EMBL/GenBank/DDBJ whole genome shotgun (WGS) entry which is preliminary data.</text>
</comment>
<sequence length="388" mass="44183">MKKSHYFLISGLLIIFLVIGLILLVLLPKSSPSQQNNSSSEASIIMKEEQTIKPKNHFGTKDNQHEQALNQFIQTKMTSEYGIVTNYIDTDQVAETATGHEILSESAGLMLRYLALTGQKKEFGNEWNLTLKTVDDGTQFSYRYSPKLAKRYDVNASVDDLRILRSLKEAGSKFHDIEYEKDFEKYANRFIKTSIKENELYDFYDSKTKMNNDFITLCYIDLKTISLLPGNQTKLLENQTTILQNGYLGDTFPFYKTRFNYSKNDYQDSAEINVIESLLAILHLSEVGLQEQASIDYLKEQVNDGTLSNRYDSKGKPIDLNQSPAAYGIAAMIASEAGDEEFYLTAMNKMETYQIMDEASPLYGGYGDTETNQVYSFNNLIALLAYQY</sequence>
<dbReference type="AlphaFoldDB" id="A0A0R2HVB1"/>
<accession>A0A0R2HVB1</accession>
<dbReference type="InterPro" id="IPR012341">
    <property type="entry name" value="6hp_glycosidase-like_sf"/>
</dbReference>
<dbReference type="Gene3D" id="1.50.10.10">
    <property type="match status" value="1"/>
</dbReference>
<dbReference type="SUPFAM" id="SSF48208">
    <property type="entry name" value="Six-hairpin glycosidases"/>
    <property type="match status" value="1"/>
</dbReference>
<dbReference type="InterPro" id="IPR008928">
    <property type="entry name" value="6-hairpin_glycosidase_sf"/>
</dbReference>
<evidence type="ECO:0000313" key="2">
    <source>
        <dbReference type="EMBL" id="KRN56607.1"/>
    </source>
</evidence>
<dbReference type="eggNOG" id="COG3405">
    <property type="taxonomic scope" value="Bacteria"/>
</dbReference>
<evidence type="ECO:0000313" key="3">
    <source>
        <dbReference type="Proteomes" id="UP000051658"/>
    </source>
</evidence>
<dbReference type="EMBL" id="JQBS01000024">
    <property type="protein sequence ID" value="KRN56607.1"/>
    <property type="molecule type" value="Genomic_DNA"/>
</dbReference>
<dbReference type="GO" id="GO:0005975">
    <property type="term" value="P:carbohydrate metabolic process"/>
    <property type="evidence" value="ECO:0007669"/>
    <property type="project" value="InterPro"/>
</dbReference>
<keyword evidence="1" id="KW-0472">Membrane</keyword>
<proteinExistence type="predicted"/>
<protein>
    <recommendedName>
        <fullName evidence="4">Glycosyl hydrolase family 8</fullName>
    </recommendedName>
</protein>
<dbReference type="PATRIC" id="fig|1449336.4.peg.875"/>
<dbReference type="GeneID" id="89589932"/>
<evidence type="ECO:0008006" key="4">
    <source>
        <dbReference type="Google" id="ProtNLM"/>
    </source>
</evidence>
<keyword evidence="1" id="KW-1133">Transmembrane helix</keyword>
<keyword evidence="1" id="KW-0812">Transmembrane</keyword>
<feature type="transmembrane region" description="Helical" evidence="1">
    <location>
        <begin position="7"/>
        <end position="27"/>
    </location>
</feature>
<dbReference type="Proteomes" id="UP000051658">
    <property type="component" value="Unassembled WGS sequence"/>
</dbReference>